<evidence type="ECO:0000259" key="12">
    <source>
        <dbReference type="PROSITE" id="PS51233"/>
    </source>
</evidence>
<dbReference type="SMART" id="SM00216">
    <property type="entry name" value="VWD"/>
    <property type="match status" value="1"/>
</dbReference>
<dbReference type="Pfam" id="PF09172">
    <property type="entry name" value="Vit_open_b-sht"/>
    <property type="match status" value="1"/>
</dbReference>
<dbReference type="GO" id="GO:0005319">
    <property type="term" value="F:lipid transporter activity"/>
    <property type="evidence" value="ECO:0007669"/>
    <property type="project" value="InterPro"/>
</dbReference>
<dbReference type="SMART" id="SM00638">
    <property type="entry name" value="LPD_N"/>
    <property type="match status" value="1"/>
</dbReference>
<feature type="domain" description="VWFD" evidence="12">
    <location>
        <begin position="2104"/>
        <end position="2268"/>
    </location>
</feature>
<dbReference type="InterPro" id="IPR001846">
    <property type="entry name" value="VWF_type-D"/>
</dbReference>
<keyword evidence="8" id="KW-0325">Glycoprotein</keyword>
<evidence type="ECO:0000313" key="13">
    <source>
        <dbReference type="EMBL" id="CAG2257793.1"/>
    </source>
</evidence>
<evidence type="ECO:0000256" key="10">
    <source>
        <dbReference type="SAM" id="MobiDB-lite"/>
    </source>
</evidence>
<evidence type="ECO:0000256" key="3">
    <source>
        <dbReference type="ARBA" id="ARBA00022525"/>
    </source>
</evidence>
<dbReference type="Pfam" id="PF06448">
    <property type="entry name" value="DUF1081"/>
    <property type="match status" value="1"/>
</dbReference>
<dbReference type="InterPro" id="IPR014853">
    <property type="entry name" value="VWF/SSPO/ZAN-like_Cys-rich_dom"/>
</dbReference>
<dbReference type="OrthoDB" id="6053481at2759"/>
<dbReference type="Gene3D" id="1.25.10.20">
    <property type="entry name" value="Vitellinogen, superhelical"/>
    <property type="match status" value="1"/>
</dbReference>
<dbReference type="Proteomes" id="UP000683360">
    <property type="component" value="Unassembled WGS sequence"/>
</dbReference>
<comment type="caution">
    <text evidence="9">Lacks conserved residue(s) required for the propagation of feature annotation.</text>
</comment>
<dbReference type="PROSITE" id="PS51233">
    <property type="entry name" value="VWFD"/>
    <property type="match status" value="1"/>
</dbReference>
<gene>
    <name evidence="13" type="ORF">MEDL_69062</name>
</gene>
<organism evidence="13 14">
    <name type="scientific">Mytilus edulis</name>
    <name type="common">Blue mussel</name>
    <dbReference type="NCBI Taxonomy" id="6550"/>
    <lineage>
        <taxon>Eukaryota</taxon>
        <taxon>Metazoa</taxon>
        <taxon>Spiralia</taxon>
        <taxon>Lophotrochozoa</taxon>
        <taxon>Mollusca</taxon>
        <taxon>Bivalvia</taxon>
        <taxon>Autobranchia</taxon>
        <taxon>Pteriomorphia</taxon>
        <taxon>Mytilida</taxon>
        <taxon>Mytiloidea</taxon>
        <taxon>Mytilidae</taxon>
        <taxon>Mytilinae</taxon>
        <taxon>Mytilus</taxon>
    </lineage>
</organism>
<evidence type="ECO:0000256" key="4">
    <source>
        <dbReference type="ARBA" id="ARBA00022729"/>
    </source>
</evidence>
<dbReference type="SMART" id="SM01169">
    <property type="entry name" value="DUF1943"/>
    <property type="match status" value="1"/>
</dbReference>
<dbReference type="Pfam" id="PF01347">
    <property type="entry name" value="Vitellogenin_N"/>
    <property type="match status" value="1"/>
</dbReference>
<accession>A0A8S3VQT5</accession>
<evidence type="ECO:0000313" key="14">
    <source>
        <dbReference type="Proteomes" id="UP000683360"/>
    </source>
</evidence>
<evidence type="ECO:0000256" key="2">
    <source>
        <dbReference type="ARBA" id="ARBA00022448"/>
    </source>
</evidence>
<dbReference type="SUPFAM" id="SSF56968">
    <property type="entry name" value="Lipovitellin-phosvitin complex, beta-sheet shell regions"/>
    <property type="match status" value="2"/>
</dbReference>
<keyword evidence="4" id="KW-0732">Signal</keyword>
<dbReference type="InterPro" id="IPR001747">
    <property type="entry name" value="Vitellogenin_N"/>
</dbReference>
<evidence type="ECO:0000256" key="1">
    <source>
        <dbReference type="ARBA" id="ARBA00004613"/>
    </source>
</evidence>
<evidence type="ECO:0000256" key="7">
    <source>
        <dbReference type="ARBA" id="ARBA00023157"/>
    </source>
</evidence>
<evidence type="ECO:0000256" key="9">
    <source>
        <dbReference type="PROSITE-ProRule" id="PRU00557"/>
    </source>
</evidence>
<dbReference type="InterPro" id="IPR015816">
    <property type="entry name" value="Vitellinogen_b-sht_N"/>
</dbReference>
<proteinExistence type="predicted"/>
<dbReference type="InterPro" id="IPR015819">
    <property type="entry name" value="Lipid_transp_b-sht_shell"/>
</dbReference>
<keyword evidence="7" id="KW-1015">Disulfide bond</keyword>
<dbReference type="InterPro" id="IPR015255">
    <property type="entry name" value="Vitellinogen_open_b-sht"/>
</dbReference>
<keyword evidence="2" id="KW-0813">Transport</keyword>
<dbReference type="Gene3D" id="2.30.230.10">
    <property type="entry name" value="Lipovitellin, beta-sheet shell regions, chain A"/>
    <property type="match status" value="1"/>
</dbReference>
<reference evidence="13" key="1">
    <citation type="submission" date="2021-03" db="EMBL/GenBank/DDBJ databases">
        <authorList>
            <person name="Bekaert M."/>
        </authorList>
    </citation>
    <scope>NUCLEOTIDE SEQUENCE</scope>
</reference>
<keyword evidence="14" id="KW-1185">Reference proteome</keyword>
<dbReference type="GO" id="GO:0005576">
    <property type="term" value="C:extracellular region"/>
    <property type="evidence" value="ECO:0007669"/>
    <property type="project" value="UniProtKB-SubCell"/>
</dbReference>
<evidence type="ECO:0008006" key="15">
    <source>
        <dbReference type="Google" id="ProtNLM"/>
    </source>
</evidence>
<dbReference type="EMBL" id="CAJPWZ010003331">
    <property type="protein sequence ID" value="CAG2257793.1"/>
    <property type="molecule type" value="Genomic_DNA"/>
</dbReference>
<dbReference type="Pfam" id="PF08742">
    <property type="entry name" value="C8"/>
    <property type="match status" value="1"/>
</dbReference>
<dbReference type="PROSITE" id="PS51211">
    <property type="entry name" value="VITELLOGENIN"/>
    <property type="match status" value="1"/>
</dbReference>
<comment type="subcellular location">
    <subcellularLocation>
        <location evidence="1">Secreted</location>
    </subcellularLocation>
</comment>
<dbReference type="PANTHER" id="PTHR23345:SF15">
    <property type="entry name" value="VITELLOGENIN 1-RELATED"/>
    <property type="match status" value="1"/>
</dbReference>
<sequence length="2550" mass="289380">MISLKRYSYSVHTQICSRNYKASPSASGENSLVSRDAYFTEQNSYSYTYTSTVESSFVGTTPSKSGFQYTCSVIIRVYTGFKSELKVENCNVHKRLDSETEEYTEVLSNQLSADVSRYPLHFTFTNNQIDASSIKVHKDEPVYTANIKRSILSALQLEVLSPNEKQKTLSQVDIFGPCNVHYSLYDHIPGSIFTYRDLTMCDMPQIYTLQMRFFSVIKKIHGGYRQRQTSEPIYPFRSTVSCEYKISDTLISSIDCLQRQSFRPSANNGSIYATAITDVHQKFQFRSTTPLTSVDEIESSADMKTVGFLFEFSKEEEVSVSQEIVQNQLDALVKSFRELDLPAWPELYQDFVWFMKHSTEENLQLIINDVLDCHGNKDGTCDLEKKMLEEEYFVDGLLSCATQACITVFTRCIKEDHVTWFTSRYFLYDLAINHEPTEQSGQLVLDICKKTNSTSCWLPLSVMVNKLYTTTNNQDLKQEEGVIFQAISTLHEALDSALETKEELPTVGATIIVRTLKAIGNIGRAVQKVYDTDGRLITTILDLLHNKDVPFKVTKSAIQVFENLELTSTIKEKLILLTSDINRQAVIRTTAFSVLMVSEEQDFIYKLINLIHTEQMKYMQTYMVSYVQGLLENDQPDKKQLREAWQKALQTDGRSLPEIDDYLAGQTRYLELSRYFRLPFSVTDYGIQLEFDLVYDPASPVIESAVVRLNYYKDEKYNLLEMTIDIQGLESLLDAVFESKGKGLFSLLSFLAEAKKSLEKGVNPQFAEFDKPLSEALNKIIKLVNHPQYVMPDGILTWKLYGYEVMYVDIGDILSMLIGSPSQQPSSQKPSSQQQRQNLQQQRHQQHRQPSGFIAKVMMTLARGYRLIKTRSAKVLDLTKIIPTISGASLNMTVLLTASMGLDVTAKADVSQYMRRTGPVQGTGELSMGFAGEFFGQMLVKLGDTIHVGCRMLTSLNGKAEMENSVTWNRGSKSKTTLANYTATVTSKNIDGNYNAIHIKSGLHHLYDDWTEIPADPKVQTTMKKCSGALLMLLSGNRVCMEFDYPDVADSTTHPYFPLSGPFSVDIDVSRADKDMKEYLVEMTYSITNGTTGPRTNYHLTYSAPGSKLKRQINVDIDQSLVEDSTVAKLDMPETGLHLDYVNKDIKQTDTEKKDIESNKLTDFHLQIKGLTLLKTKFQINETTTEEVIFDPKQGKEVKGNRSHIETSVSFAVPYTSLDVNFENLSQKLSSHIFTKFHVKYYCSKNLPALYLLHIQPKLAAANHDVSEIEFVNNVAMGYLTGNNRLWSAEDSMYLSYPGQNFTLSNEMVANNTHAHRKTVITYIGSADKQEVIEMNAHVRNESDSTSQHFCYHMIIEQKDRYDIHFKGHLLGSLRKKLFLLTDIHFKHKPGSENGIKRSPEELTVPKKSNGKTCSIFELDEWEIHVNLTVDAKPIFVLGQRRPKGLEFVWHLDVLYPDCKNEEAQIISDGAIGSHLQNQLTDFRYWLRSTFSLISPVQTESKDYDMDFNIEYLWHDHSNYKLIYHGPNLNTSYIINYERFPDKSAEINVKCHMDSPLKLLNFDYADVVIDLYVDVVIDLYVDVVVDLYADVVVDLYADVVVDLYVDVVIDMYVDVVVDLYVDVVIDLYVDVVVDLYADVVVDLYADVVVDLYVDVVVDLYVDVVIDMYVDVVVDLYVDVVIDLYVDVVVDLYADVVVDLYVDVVVDLYADVVVDLYADVVYVVVDLYVDVVVDLYADVVVDLYADVVIDMYVDVVVDLYVDVVIDLYADVGKIKISKQYKMVFKGSGLAVSELEHSFEAMSALGEIRLYSKLTDDNSTVLIQQDGYINTSHPYLHGMTNISNEVTLSKKAKSGMNVKLTRNHTEYYIDTVIMSPWAIDTSFSIKMPGRPKMFFLSWLNELVGSSSKKSTIQWNPVFTRKIVAILKAKKHKLAKALSDASIVLERNLEKSIISMVIPFVNKTVGHVISKIAIPVFYYLPLPSNMKRVIAVTLKGKHTVANQNSAGIEKGERIQNDDSRMNYFGEKLIGMVTKLESRMLHFLSTMLTDPPLLIKDIASKTVKPHLYQAMKTNKISFIQPLIFKWKHFLVCLIKSRLVSEPEVKDTHTALIYDRSEVLTFDGKLFQTKGDSTCPHLMAADIKHGQFAVVYSKEGVTVVTKKSMVTIYNGGQVFINSCNTPVKLPYETDEMKIIKKSVSRVISLGDGITISCDINNSHCNFRLKHHKNQTIGLLGNNDGEIGNDFQKPEGSISPSVDQFVSGYELETSKFCQSTSTGMLSQVKACDDINQKCMTLFTDIDSPMAVCFLKVDVTPFLESCQERVKSCMPSAICPSVHAYISKCDIVGITVEPSQQLDVCRQIYHSTEDLPSKALLDIVIVLYKEDEHDFCLPCIETLVRYLQTCDKTDVKLTFIQFDSHTTSLHDVLMEGTQHGFRLHSQKVVTIIKDGQDLSKEEYNKLKDHYVTNNIILNIISKYSILKYKGLVGIDWDQRIVSINSILEETRELPQDFIIKLMSTTKGTLFNLMLLEKDRKTRMVGLIHHICQTQAYFNKNC</sequence>
<dbReference type="SUPFAM" id="SSF48431">
    <property type="entry name" value="Lipovitellin-phosvitin complex, superhelical domain"/>
    <property type="match status" value="1"/>
</dbReference>
<comment type="caution">
    <text evidence="13">The sequence shown here is derived from an EMBL/GenBank/DDBJ whole genome shotgun (WGS) entry which is preliminary data.</text>
</comment>
<protein>
    <recommendedName>
        <fullName evidence="15">Vitellogenin domain-containing protein</fullName>
    </recommendedName>
</protein>
<dbReference type="InterPro" id="IPR011030">
    <property type="entry name" value="Lipovitellin_superhlx_dom"/>
</dbReference>
<name>A0A8S3VQT5_MYTED</name>
<keyword evidence="6" id="KW-0445">Lipid transport</keyword>
<dbReference type="PANTHER" id="PTHR23345">
    <property type="entry name" value="VITELLOGENIN-RELATED"/>
    <property type="match status" value="1"/>
</dbReference>
<evidence type="ECO:0000259" key="11">
    <source>
        <dbReference type="PROSITE" id="PS51211"/>
    </source>
</evidence>
<dbReference type="Pfam" id="PF00094">
    <property type="entry name" value="VWD"/>
    <property type="match status" value="1"/>
</dbReference>
<keyword evidence="3" id="KW-0964">Secreted</keyword>
<evidence type="ECO:0000256" key="6">
    <source>
        <dbReference type="ARBA" id="ARBA00023055"/>
    </source>
</evidence>
<dbReference type="InterPro" id="IPR050733">
    <property type="entry name" value="Vitellogenin/Apolipophorin"/>
</dbReference>
<feature type="region of interest" description="Disordered" evidence="10">
    <location>
        <begin position="820"/>
        <end position="849"/>
    </location>
</feature>
<feature type="domain" description="Vitellogenin" evidence="11">
    <location>
        <begin position="39"/>
        <end position="706"/>
    </location>
</feature>
<evidence type="ECO:0000256" key="5">
    <source>
        <dbReference type="ARBA" id="ARBA00022761"/>
    </source>
</evidence>
<dbReference type="InterPro" id="IPR009454">
    <property type="entry name" value="Lipid_transpt_open_b-sht"/>
</dbReference>
<evidence type="ECO:0000256" key="8">
    <source>
        <dbReference type="ARBA" id="ARBA00023180"/>
    </source>
</evidence>
<dbReference type="GO" id="GO:0045735">
    <property type="term" value="F:nutrient reservoir activity"/>
    <property type="evidence" value="ECO:0007669"/>
    <property type="project" value="UniProtKB-KW"/>
</dbReference>
<keyword evidence="5" id="KW-0758">Storage protein</keyword>